<evidence type="ECO:0000256" key="1">
    <source>
        <dbReference type="ARBA" id="ARBA00004123"/>
    </source>
</evidence>
<feature type="domain" description="HSF-type DNA-binding" evidence="6">
    <location>
        <begin position="5"/>
        <end position="99"/>
    </location>
</feature>
<dbReference type="SUPFAM" id="SSF46785">
    <property type="entry name" value="Winged helix' DNA-binding domain"/>
    <property type="match status" value="1"/>
</dbReference>
<keyword evidence="3" id="KW-0539">Nucleus</keyword>
<evidence type="ECO:0000313" key="8">
    <source>
        <dbReference type="Proteomes" id="UP001165122"/>
    </source>
</evidence>
<dbReference type="GO" id="GO:0005634">
    <property type="term" value="C:nucleus"/>
    <property type="evidence" value="ECO:0007669"/>
    <property type="project" value="UniProtKB-SubCell"/>
</dbReference>
<dbReference type="AlphaFoldDB" id="A0A9W7FCE8"/>
<dbReference type="Gene3D" id="1.10.10.10">
    <property type="entry name" value="Winged helix-like DNA-binding domain superfamily/Winged helix DNA-binding domain"/>
    <property type="match status" value="1"/>
</dbReference>
<keyword evidence="2" id="KW-0238">DNA-binding</keyword>
<dbReference type="InterPro" id="IPR000232">
    <property type="entry name" value="HSF_DNA-bd"/>
</dbReference>
<protein>
    <recommendedName>
        <fullName evidence="6">HSF-type DNA-binding domain-containing protein</fullName>
    </recommendedName>
</protein>
<feature type="compositionally biased region" description="Polar residues" evidence="5">
    <location>
        <begin position="101"/>
        <end position="122"/>
    </location>
</feature>
<dbReference type="GO" id="GO:0003700">
    <property type="term" value="F:DNA-binding transcription factor activity"/>
    <property type="evidence" value="ECO:0007669"/>
    <property type="project" value="InterPro"/>
</dbReference>
<name>A0A9W7FCE8_9STRA</name>
<evidence type="ECO:0000256" key="3">
    <source>
        <dbReference type="ARBA" id="ARBA00023242"/>
    </source>
</evidence>
<dbReference type="InterPro" id="IPR036390">
    <property type="entry name" value="WH_DNA-bd_sf"/>
</dbReference>
<feature type="region of interest" description="Disordered" evidence="5">
    <location>
        <begin position="264"/>
        <end position="312"/>
    </location>
</feature>
<comment type="caution">
    <text evidence="7">The sequence shown here is derived from an EMBL/GenBank/DDBJ whole genome shotgun (WGS) entry which is preliminary data.</text>
</comment>
<dbReference type="Pfam" id="PF00447">
    <property type="entry name" value="HSF_DNA-bind"/>
    <property type="match status" value="1"/>
</dbReference>
<reference evidence="8" key="1">
    <citation type="journal article" date="2023" name="Commun. Biol.">
        <title>Genome analysis of Parmales, the sister group of diatoms, reveals the evolutionary specialization of diatoms from phago-mixotrophs to photoautotrophs.</title>
        <authorList>
            <person name="Ban H."/>
            <person name="Sato S."/>
            <person name="Yoshikawa S."/>
            <person name="Yamada K."/>
            <person name="Nakamura Y."/>
            <person name="Ichinomiya M."/>
            <person name="Sato N."/>
            <person name="Blanc-Mathieu R."/>
            <person name="Endo H."/>
            <person name="Kuwata A."/>
            <person name="Ogata H."/>
        </authorList>
    </citation>
    <scope>NUCLEOTIDE SEQUENCE [LARGE SCALE GENOMIC DNA]</scope>
    <source>
        <strain evidence="8">NIES 3700</strain>
    </source>
</reference>
<accession>A0A9W7FCE8</accession>
<comment type="similarity">
    <text evidence="4">Belongs to the HSF family.</text>
</comment>
<evidence type="ECO:0000256" key="4">
    <source>
        <dbReference type="RuleBase" id="RU004020"/>
    </source>
</evidence>
<feature type="compositionally biased region" description="Low complexity" evidence="5">
    <location>
        <begin position="123"/>
        <end position="144"/>
    </location>
</feature>
<evidence type="ECO:0000256" key="5">
    <source>
        <dbReference type="SAM" id="MobiDB-lite"/>
    </source>
</evidence>
<dbReference type="PANTHER" id="PTHR10015">
    <property type="entry name" value="HEAT SHOCK TRANSCRIPTION FACTOR"/>
    <property type="match status" value="1"/>
</dbReference>
<dbReference type="EMBL" id="BRXW01000138">
    <property type="protein sequence ID" value="GMI09533.1"/>
    <property type="molecule type" value="Genomic_DNA"/>
</dbReference>
<dbReference type="PANTHER" id="PTHR10015:SF206">
    <property type="entry name" value="HSF-TYPE DNA-BINDING DOMAIN-CONTAINING PROTEIN"/>
    <property type="match status" value="1"/>
</dbReference>
<dbReference type="GO" id="GO:0043565">
    <property type="term" value="F:sequence-specific DNA binding"/>
    <property type="evidence" value="ECO:0007669"/>
    <property type="project" value="InterPro"/>
</dbReference>
<dbReference type="SMART" id="SM00415">
    <property type="entry name" value="HSF"/>
    <property type="match status" value="1"/>
</dbReference>
<comment type="subcellular location">
    <subcellularLocation>
        <location evidence="1">Nucleus</location>
    </subcellularLocation>
</comment>
<gene>
    <name evidence="7" type="ORF">TrLO_g1295</name>
</gene>
<dbReference type="Proteomes" id="UP001165122">
    <property type="component" value="Unassembled WGS sequence"/>
</dbReference>
<feature type="region of interest" description="Disordered" evidence="5">
    <location>
        <begin position="162"/>
        <end position="252"/>
    </location>
</feature>
<dbReference type="InterPro" id="IPR036388">
    <property type="entry name" value="WH-like_DNA-bd_sf"/>
</dbReference>
<feature type="region of interest" description="Disordered" evidence="5">
    <location>
        <begin position="438"/>
        <end position="464"/>
    </location>
</feature>
<sequence length="512" mass="55897">MAQPAASGFVLKLHAMVSASPNEIVDWLPSGDAFRISDLARLEQETLPAHFRHSRFQSLVRQLNFYNFRKVNRERTFWVYKHPLFHRDRPQDLPLLRRKTCGSTPTPDKTASNTDKASSATEPPTKSRNTSSNSSSGRPPRASPVDIISSAAAASQYSVPGYGHLHSTRSPSPTFSASDLDSSDDEDEKSKNKRSRHERSQQSLTVSNVAQQLEVYAKRHRTQSADVTPMFEDEEQAPKKKKRSASLPVSLSNSDTMKYHALTYDDEVDNNSGVKVEEDDEENTSTSSLSSPAARSPSPHTPPPHAVGVPFSSGGSVNSVSYKTPSASGVKSGVFHSKLTITLPTPTDTPTNPTHLLHTSSPYYNELSSPPIADENLYQKITSKISKISPHTNSALTRFCLSTPPTSVLSCPKGHVALTSLLNSNENLKLDFENYRSALSPRSSFSPPPSATSSREGDDSGVPEGLKDFTPFAANCLADTFKGSWEGGFGEEEVTAVKNAMRVWFRAAVVTQ</sequence>
<feature type="compositionally biased region" description="Polar residues" evidence="5">
    <location>
        <begin position="201"/>
        <end position="211"/>
    </location>
</feature>
<dbReference type="OrthoDB" id="60033at2759"/>
<feature type="region of interest" description="Disordered" evidence="5">
    <location>
        <begin position="95"/>
        <end position="144"/>
    </location>
</feature>
<proteinExistence type="inferred from homology"/>
<feature type="compositionally biased region" description="Low complexity" evidence="5">
    <location>
        <begin position="284"/>
        <end position="298"/>
    </location>
</feature>
<keyword evidence="8" id="KW-1185">Reference proteome</keyword>
<evidence type="ECO:0000256" key="2">
    <source>
        <dbReference type="ARBA" id="ARBA00023125"/>
    </source>
</evidence>
<organism evidence="7 8">
    <name type="scientific">Triparma laevis f. longispina</name>
    <dbReference type="NCBI Taxonomy" id="1714387"/>
    <lineage>
        <taxon>Eukaryota</taxon>
        <taxon>Sar</taxon>
        <taxon>Stramenopiles</taxon>
        <taxon>Ochrophyta</taxon>
        <taxon>Bolidophyceae</taxon>
        <taxon>Parmales</taxon>
        <taxon>Triparmaceae</taxon>
        <taxon>Triparma</taxon>
    </lineage>
</organism>
<evidence type="ECO:0000259" key="6">
    <source>
        <dbReference type="SMART" id="SM00415"/>
    </source>
</evidence>
<evidence type="ECO:0000313" key="7">
    <source>
        <dbReference type="EMBL" id="GMI09533.1"/>
    </source>
</evidence>